<dbReference type="HOGENOM" id="CLU_2065053_0_0_1"/>
<keyword evidence="3" id="KW-1185">Reference proteome</keyword>
<dbReference type="Gramene" id="OBART10G05080.1">
    <property type="protein sequence ID" value="OBART10G05080.1"/>
    <property type="gene ID" value="OBART10G05080"/>
</dbReference>
<dbReference type="PaxDb" id="65489-OBART10G05080.1"/>
<protein>
    <submittedName>
        <fullName evidence="2">Uncharacterized protein</fullName>
    </submittedName>
</protein>
<reference evidence="2" key="2">
    <citation type="submission" date="2015-03" db="UniProtKB">
        <authorList>
            <consortium name="EnsemblPlants"/>
        </authorList>
    </citation>
    <scope>IDENTIFICATION</scope>
</reference>
<evidence type="ECO:0000256" key="1">
    <source>
        <dbReference type="SAM" id="MobiDB-lite"/>
    </source>
</evidence>
<dbReference type="EnsemblPlants" id="OBART10G05080.1">
    <property type="protein sequence ID" value="OBART10G05080.1"/>
    <property type="gene ID" value="OBART10G05080"/>
</dbReference>
<feature type="compositionally biased region" description="Basic residues" evidence="1">
    <location>
        <begin position="85"/>
        <end position="95"/>
    </location>
</feature>
<name>A0A0D3HC16_9ORYZ</name>
<accession>A0A0D3HC16</accession>
<feature type="compositionally biased region" description="Gly residues" evidence="1">
    <location>
        <begin position="110"/>
        <end position="119"/>
    </location>
</feature>
<sequence length="119" mass="13294">MAIDRAHEHRVQTPPLSLPLRQHSLLARLFTFHANTGKGVPWDSRNACARVGAGEPTTLLTSLWLHRWRNPPLTPLAVGAEHRPRSSPHRFHPNRARGNEMPSDEYFAPGTGGFEDGSF</sequence>
<feature type="region of interest" description="Disordered" evidence="1">
    <location>
        <begin position="76"/>
        <end position="119"/>
    </location>
</feature>
<evidence type="ECO:0000313" key="3">
    <source>
        <dbReference type="Proteomes" id="UP000026960"/>
    </source>
</evidence>
<organism evidence="2">
    <name type="scientific">Oryza barthii</name>
    <dbReference type="NCBI Taxonomy" id="65489"/>
    <lineage>
        <taxon>Eukaryota</taxon>
        <taxon>Viridiplantae</taxon>
        <taxon>Streptophyta</taxon>
        <taxon>Embryophyta</taxon>
        <taxon>Tracheophyta</taxon>
        <taxon>Spermatophyta</taxon>
        <taxon>Magnoliopsida</taxon>
        <taxon>Liliopsida</taxon>
        <taxon>Poales</taxon>
        <taxon>Poaceae</taxon>
        <taxon>BOP clade</taxon>
        <taxon>Oryzoideae</taxon>
        <taxon>Oryzeae</taxon>
        <taxon>Oryzinae</taxon>
        <taxon>Oryza</taxon>
    </lineage>
</organism>
<dbReference type="Proteomes" id="UP000026960">
    <property type="component" value="Chromosome 10"/>
</dbReference>
<reference evidence="2" key="1">
    <citation type="journal article" date="2009" name="Rice">
        <title>De Novo Next Generation Sequencing of Plant Genomes.</title>
        <authorList>
            <person name="Rounsley S."/>
            <person name="Marri P.R."/>
            <person name="Yu Y."/>
            <person name="He R."/>
            <person name="Sisneros N."/>
            <person name="Goicoechea J.L."/>
            <person name="Lee S.J."/>
            <person name="Angelova A."/>
            <person name="Kudrna D."/>
            <person name="Luo M."/>
            <person name="Affourtit J."/>
            <person name="Desany B."/>
            <person name="Knight J."/>
            <person name="Niazi F."/>
            <person name="Egholm M."/>
            <person name="Wing R.A."/>
        </authorList>
    </citation>
    <scope>NUCLEOTIDE SEQUENCE [LARGE SCALE GENOMIC DNA]</scope>
    <source>
        <strain evidence="2">cv. IRGC 105608</strain>
    </source>
</reference>
<evidence type="ECO:0000313" key="2">
    <source>
        <dbReference type="EnsemblPlants" id="OBART10G05080.1"/>
    </source>
</evidence>
<proteinExistence type="predicted"/>
<dbReference type="AlphaFoldDB" id="A0A0D3HC16"/>